<dbReference type="SUPFAM" id="SSF52540">
    <property type="entry name" value="P-loop containing nucleoside triphosphate hydrolases"/>
    <property type="match status" value="1"/>
</dbReference>
<dbReference type="RefSeq" id="WP_325100874.1">
    <property type="nucleotide sequence ID" value="NZ_JAENII010000007.1"/>
</dbReference>
<name>A0A934VBL8_9BACT</name>
<evidence type="ECO:0008006" key="3">
    <source>
        <dbReference type="Google" id="ProtNLM"/>
    </source>
</evidence>
<organism evidence="1 2">
    <name type="scientific">Haloferula rosea</name>
    <dbReference type="NCBI Taxonomy" id="490093"/>
    <lineage>
        <taxon>Bacteria</taxon>
        <taxon>Pseudomonadati</taxon>
        <taxon>Verrucomicrobiota</taxon>
        <taxon>Verrucomicrobiia</taxon>
        <taxon>Verrucomicrobiales</taxon>
        <taxon>Verrucomicrobiaceae</taxon>
        <taxon>Haloferula</taxon>
    </lineage>
</organism>
<dbReference type="Gene3D" id="3.40.50.300">
    <property type="entry name" value="P-loop containing nucleotide triphosphate hydrolases"/>
    <property type="match status" value="1"/>
</dbReference>
<evidence type="ECO:0000313" key="2">
    <source>
        <dbReference type="Proteomes" id="UP000658278"/>
    </source>
</evidence>
<sequence>MKSVLRRVFRKRQKVFVVGQNKTGTTTMAMALRALGYKVGDQVAAELLFDDWNEGRFDRIIDLCREADAFQDIPFSLDRTFVEMDKAFPGSKFVLTVRDSPEDWFESLTRFHTKIMGCDGLPTAKDMADFNYRAEGWFLKAHLAILKINEEQIYDRDIYLAHYNAYNQKVIDYFRDRPDDFMLLNVGDDDAAERLCNFLGRPGKLQAMPHENQSKQ</sequence>
<dbReference type="InterPro" id="IPR040632">
    <property type="entry name" value="Sulfotransfer_4"/>
</dbReference>
<reference evidence="1" key="1">
    <citation type="submission" date="2021-01" db="EMBL/GenBank/DDBJ databases">
        <title>Modified the classification status of verrucomicrobia.</title>
        <authorList>
            <person name="Feng X."/>
        </authorList>
    </citation>
    <scope>NUCLEOTIDE SEQUENCE</scope>
    <source>
        <strain evidence="1">KCTC 22201</strain>
    </source>
</reference>
<accession>A0A934VBL8</accession>
<dbReference type="PANTHER" id="PTHR36978">
    <property type="entry name" value="P-LOOP CONTAINING NUCLEOTIDE TRIPHOSPHATE HYDROLASE"/>
    <property type="match status" value="1"/>
</dbReference>
<dbReference type="EMBL" id="JAENII010000007">
    <property type="protein sequence ID" value="MBK1827523.1"/>
    <property type="molecule type" value="Genomic_DNA"/>
</dbReference>
<evidence type="ECO:0000313" key="1">
    <source>
        <dbReference type="EMBL" id="MBK1827523.1"/>
    </source>
</evidence>
<gene>
    <name evidence="1" type="ORF">JIN81_10865</name>
</gene>
<keyword evidence="2" id="KW-1185">Reference proteome</keyword>
<dbReference type="AlphaFoldDB" id="A0A934VBL8"/>
<dbReference type="Pfam" id="PF17784">
    <property type="entry name" value="Sulfotransfer_4"/>
    <property type="match status" value="1"/>
</dbReference>
<dbReference type="PANTHER" id="PTHR36978:SF4">
    <property type="entry name" value="P-LOOP CONTAINING NUCLEOSIDE TRIPHOSPHATE HYDROLASE PROTEIN"/>
    <property type="match status" value="1"/>
</dbReference>
<comment type="caution">
    <text evidence="1">The sequence shown here is derived from an EMBL/GenBank/DDBJ whole genome shotgun (WGS) entry which is preliminary data.</text>
</comment>
<proteinExistence type="predicted"/>
<dbReference type="InterPro" id="IPR027417">
    <property type="entry name" value="P-loop_NTPase"/>
</dbReference>
<protein>
    <recommendedName>
        <fullName evidence="3">Sulfotransferase family protein</fullName>
    </recommendedName>
</protein>
<dbReference type="Proteomes" id="UP000658278">
    <property type="component" value="Unassembled WGS sequence"/>
</dbReference>